<dbReference type="SUPFAM" id="SSF51445">
    <property type="entry name" value="(Trans)glycosidases"/>
    <property type="match status" value="1"/>
</dbReference>
<protein>
    <submittedName>
        <fullName evidence="9">Glycosyl hydrolase</fullName>
    </submittedName>
</protein>
<evidence type="ECO:0000256" key="3">
    <source>
        <dbReference type="ARBA" id="ARBA00022801"/>
    </source>
</evidence>
<feature type="domain" description="Glycosyl hydrolase family 30 beta sandwich" evidence="8">
    <location>
        <begin position="435"/>
        <end position="496"/>
    </location>
</feature>
<dbReference type="GO" id="GO:0006680">
    <property type="term" value="P:glucosylceramide catabolic process"/>
    <property type="evidence" value="ECO:0007669"/>
    <property type="project" value="TreeGrafter"/>
</dbReference>
<dbReference type="PANTHER" id="PTHR11069">
    <property type="entry name" value="GLUCOSYLCERAMIDASE"/>
    <property type="match status" value="1"/>
</dbReference>
<evidence type="ECO:0000256" key="5">
    <source>
        <dbReference type="SAM" id="MobiDB-lite"/>
    </source>
</evidence>
<dbReference type="PRINTS" id="PR00843">
    <property type="entry name" value="GLHYDRLASE30"/>
</dbReference>
<evidence type="ECO:0000259" key="7">
    <source>
        <dbReference type="Pfam" id="PF02055"/>
    </source>
</evidence>
<proteinExistence type="inferred from homology"/>
<feature type="region of interest" description="Disordered" evidence="5">
    <location>
        <begin position="1"/>
        <end position="21"/>
    </location>
</feature>
<dbReference type="Proteomes" id="UP000242444">
    <property type="component" value="Unassembled WGS sequence"/>
</dbReference>
<reference evidence="9 10" key="1">
    <citation type="submission" date="2017-07" db="EMBL/GenBank/DDBJ databases">
        <title>Amycolatopsis antarcticus sp. nov., isolated from the surface of an Antarcticus brown macroalga.</title>
        <authorList>
            <person name="Wang J."/>
            <person name="Leiva S."/>
            <person name="Huang J."/>
            <person name="Huang Y."/>
        </authorList>
    </citation>
    <scope>NUCLEOTIDE SEQUENCE [LARGE SCALE GENOMIC DNA]</scope>
    <source>
        <strain evidence="9 10">AU-G6</strain>
    </source>
</reference>
<dbReference type="InParanoid" id="A0A263D4V9"/>
<feature type="domain" description="Glycosyl hydrolase family 30 TIM-barrel" evidence="7">
    <location>
        <begin position="97"/>
        <end position="431"/>
    </location>
</feature>
<evidence type="ECO:0000259" key="8">
    <source>
        <dbReference type="Pfam" id="PF17189"/>
    </source>
</evidence>
<dbReference type="Pfam" id="PF02055">
    <property type="entry name" value="Glyco_hydro_30"/>
    <property type="match status" value="1"/>
</dbReference>
<dbReference type="EMBL" id="NKYE01000006">
    <property type="protein sequence ID" value="OZM73088.1"/>
    <property type="molecule type" value="Genomic_DNA"/>
</dbReference>
<dbReference type="PANTHER" id="PTHR11069:SF23">
    <property type="entry name" value="LYSOSOMAL ACID GLUCOSYLCERAMIDASE"/>
    <property type="match status" value="1"/>
</dbReference>
<dbReference type="GO" id="GO:0004348">
    <property type="term" value="F:glucosylceramidase activity"/>
    <property type="evidence" value="ECO:0007669"/>
    <property type="project" value="InterPro"/>
</dbReference>
<gene>
    <name evidence="9" type="ORF">CFN78_12800</name>
</gene>
<accession>A0A263D4V9</accession>
<comment type="caution">
    <text evidence="9">The sequence shown here is derived from an EMBL/GenBank/DDBJ whole genome shotgun (WGS) entry which is preliminary data.</text>
</comment>
<dbReference type="Gene3D" id="2.60.40.1180">
    <property type="entry name" value="Golgi alpha-mannosidase II"/>
    <property type="match status" value="1"/>
</dbReference>
<keyword evidence="4" id="KW-0326">Glycosidase</keyword>
<dbReference type="RefSeq" id="WP_094862946.1">
    <property type="nucleotide sequence ID" value="NZ_NKYE01000006.1"/>
</dbReference>
<dbReference type="GO" id="GO:0016020">
    <property type="term" value="C:membrane"/>
    <property type="evidence" value="ECO:0007669"/>
    <property type="project" value="GOC"/>
</dbReference>
<dbReference type="AlphaFoldDB" id="A0A263D4V9"/>
<dbReference type="InterPro" id="IPR001139">
    <property type="entry name" value="Glyco_hydro_30"/>
</dbReference>
<name>A0A263D4V9_9PSEU</name>
<evidence type="ECO:0000313" key="9">
    <source>
        <dbReference type="EMBL" id="OZM73088.1"/>
    </source>
</evidence>
<dbReference type="InterPro" id="IPR033453">
    <property type="entry name" value="Glyco_hydro_30_TIM-barrel"/>
</dbReference>
<dbReference type="Gene3D" id="3.20.20.80">
    <property type="entry name" value="Glycosidases"/>
    <property type="match status" value="1"/>
</dbReference>
<organism evidence="9 10">
    <name type="scientific">Amycolatopsis antarctica</name>
    <dbReference type="NCBI Taxonomy" id="1854586"/>
    <lineage>
        <taxon>Bacteria</taxon>
        <taxon>Bacillati</taxon>
        <taxon>Actinomycetota</taxon>
        <taxon>Actinomycetes</taxon>
        <taxon>Pseudonocardiales</taxon>
        <taxon>Pseudonocardiaceae</taxon>
        <taxon>Amycolatopsis</taxon>
    </lineage>
</organism>
<evidence type="ECO:0000256" key="6">
    <source>
        <dbReference type="SAM" id="SignalP"/>
    </source>
</evidence>
<sequence>MESHRPTGRPSSRRNALRWRHRRRSTARLAAVCAAVLTCSMGVGSAAAAESVRSWVTTGDGKLRLAEQSTVPIQDGAPGTGGTTVTLLPEEKHQTMRGFGAALTESSASLIAASPQRDEIMAALFDPDGGIGLTSLRQPMGASDFSPKFRSYDDMPPGQTDWQLKSFDLGNDRVDVLPLLRQARELNQDLGIMASPWTAPGWMKDNDSLRSGALKPAAFHTYARYFVRFLEEYAAAGVPVNAVSPQNEPENPDPGVPTMWMTASAQAAFVANDLGPALEESGFGDVQILGFDHNWDHPEYPEHLLADPKARAYLDGIAFHCYRGTVAQQGEFARAHPEMPVHLTECTGTAAPEQARSFADGLLWQAGNLVVEATRQGAASVHLWNLALDPEHGPSLGRCSTCTGLVTVDNEKGTVERTASFYALGHASDFVRPRAVRIGSRAAGPGAESLRSTAFRNPEGDLATIVVNTGAERTFDLAVGDRHVEVTIPAGSVATYVLP</sequence>
<feature type="signal peptide" evidence="6">
    <location>
        <begin position="1"/>
        <end position="48"/>
    </location>
</feature>
<dbReference type="InterPro" id="IPR013780">
    <property type="entry name" value="Glyco_hydro_b"/>
</dbReference>
<dbReference type="InterPro" id="IPR033452">
    <property type="entry name" value="GH30_C"/>
</dbReference>
<dbReference type="Pfam" id="PF17189">
    <property type="entry name" value="Glyco_hydro_30C"/>
    <property type="match status" value="1"/>
</dbReference>
<evidence type="ECO:0000256" key="2">
    <source>
        <dbReference type="ARBA" id="ARBA00022729"/>
    </source>
</evidence>
<dbReference type="InterPro" id="IPR017853">
    <property type="entry name" value="GH"/>
</dbReference>
<evidence type="ECO:0000256" key="1">
    <source>
        <dbReference type="ARBA" id="ARBA00005382"/>
    </source>
</evidence>
<feature type="chain" id="PRO_5012605126" evidence="6">
    <location>
        <begin position="49"/>
        <end position="499"/>
    </location>
</feature>
<keyword evidence="2 6" id="KW-0732">Signal</keyword>
<keyword evidence="3 4" id="KW-0378">Hydrolase</keyword>
<dbReference type="OrthoDB" id="9806701at2"/>
<evidence type="ECO:0000256" key="4">
    <source>
        <dbReference type="RuleBase" id="RU361188"/>
    </source>
</evidence>
<comment type="similarity">
    <text evidence="1 4">Belongs to the glycosyl hydrolase 30 family.</text>
</comment>
<keyword evidence="10" id="KW-1185">Reference proteome</keyword>
<feature type="compositionally biased region" description="Basic residues" evidence="5">
    <location>
        <begin position="11"/>
        <end position="21"/>
    </location>
</feature>
<evidence type="ECO:0000313" key="10">
    <source>
        <dbReference type="Proteomes" id="UP000242444"/>
    </source>
</evidence>